<sequence>MGIECACDRKGCNGICREKNLNRERVAVDKHGKLMLKRCPAAYTVDENDSSGRTSGKATKEIN</sequence>
<name>A0A0F9KEQ2_9ZZZZ</name>
<organism evidence="1">
    <name type="scientific">marine sediment metagenome</name>
    <dbReference type="NCBI Taxonomy" id="412755"/>
    <lineage>
        <taxon>unclassified sequences</taxon>
        <taxon>metagenomes</taxon>
        <taxon>ecological metagenomes</taxon>
    </lineage>
</organism>
<protein>
    <submittedName>
        <fullName evidence="1">Uncharacterized protein</fullName>
    </submittedName>
</protein>
<evidence type="ECO:0000313" key="1">
    <source>
        <dbReference type="EMBL" id="KKM13790.1"/>
    </source>
</evidence>
<dbReference type="AlphaFoldDB" id="A0A0F9KEQ2"/>
<proteinExistence type="predicted"/>
<accession>A0A0F9KEQ2</accession>
<reference evidence="1" key="1">
    <citation type="journal article" date="2015" name="Nature">
        <title>Complex archaea that bridge the gap between prokaryotes and eukaryotes.</title>
        <authorList>
            <person name="Spang A."/>
            <person name="Saw J.H."/>
            <person name="Jorgensen S.L."/>
            <person name="Zaremba-Niedzwiedzka K."/>
            <person name="Martijn J."/>
            <person name="Lind A.E."/>
            <person name="van Eijk R."/>
            <person name="Schleper C."/>
            <person name="Guy L."/>
            <person name="Ettema T.J."/>
        </authorList>
    </citation>
    <scope>NUCLEOTIDE SEQUENCE</scope>
</reference>
<dbReference type="EMBL" id="LAZR01015298">
    <property type="protein sequence ID" value="KKM13790.1"/>
    <property type="molecule type" value="Genomic_DNA"/>
</dbReference>
<gene>
    <name evidence="1" type="ORF">LCGC14_1712670</name>
</gene>
<comment type="caution">
    <text evidence="1">The sequence shown here is derived from an EMBL/GenBank/DDBJ whole genome shotgun (WGS) entry which is preliminary data.</text>
</comment>